<proteinExistence type="inferred from homology"/>
<dbReference type="SMART" id="SM00382">
    <property type="entry name" value="AAA"/>
    <property type="match status" value="1"/>
</dbReference>
<evidence type="ECO:0000256" key="4">
    <source>
        <dbReference type="ARBA" id="ARBA00022692"/>
    </source>
</evidence>
<dbReference type="InterPro" id="IPR043926">
    <property type="entry name" value="ABCG_dom"/>
</dbReference>
<feature type="transmembrane region" description="Helical" evidence="9">
    <location>
        <begin position="422"/>
        <end position="448"/>
    </location>
</feature>
<dbReference type="Proteomes" id="UP000198287">
    <property type="component" value="Unassembled WGS sequence"/>
</dbReference>
<evidence type="ECO:0000256" key="1">
    <source>
        <dbReference type="ARBA" id="ARBA00004141"/>
    </source>
</evidence>
<dbReference type="InterPro" id="IPR003439">
    <property type="entry name" value="ABC_transporter-like_ATP-bd"/>
</dbReference>
<dbReference type="GO" id="GO:0016020">
    <property type="term" value="C:membrane"/>
    <property type="evidence" value="ECO:0007669"/>
    <property type="project" value="UniProtKB-SubCell"/>
</dbReference>
<dbReference type="Gene3D" id="3.40.50.300">
    <property type="entry name" value="P-loop containing nucleotide triphosphate hydrolases"/>
    <property type="match status" value="1"/>
</dbReference>
<dbReference type="PROSITE" id="PS50893">
    <property type="entry name" value="ABC_TRANSPORTER_2"/>
    <property type="match status" value="1"/>
</dbReference>
<keyword evidence="8 9" id="KW-0472">Membrane</keyword>
<comment type="similarity">
    <text evidence="2">Belongs to the ABC transporter superfamily. ABCG family. Eye pigment precursor importer (TC 3.A.1.204) subfamily.</text>
</comment>
<dbReference type="Pfam" id="PF00005">
    <property type="entry name" value="ABC_tran"/>
    <property type="match status" value="1"/>
</dbReference>
<keyword evidence="4 9" id="KW-0812">Transmembrane</keyword>
<evidence type="ECO:0000313" key="11">
    <source>
        <dbReference type="EMBL" id="OXA64833.1"/>
    </source>
</evidence>
<dbReference type="Pfam" id="PF01061">
    <property type="entry name" value="ABC2_membrane"/>
    <property type="match status" value="1"/>
</dbReference>
<keyword evidence="6" id="KW-0067">ATP-binding</keyword>
<gene>
    <name evidence="11" type="ORF">Fcan01_00478</name>
</gene>
<dbReference type="GO" id="GO:0016887">
    <property type="term" value="F:ATP hydrolysis activity"/>
    <property type="evidence" value="ECO:0007669"/>
    <property type="project" value="InterPro"/>
</dbReference>
<accession>A0A226F4X3</accession>
<dbReference type="AlphaFoldDB" id="A0A226F4X3"/>
<keyword evidence="7 9" id="KW-1133">Transmembrane helix</keyword>
<comment type="caution">
    <text evidence="11">The sequence shown here is derived from an EMBL/GenBank/DDBJ whole genome shotgun (WGS) entry which is preliminary data.</text>
</comment>
<feature type="transmembrane region" description="Helical" evidence="9">
    <location>
        <begin position="381"/>
        <end position="402"/>
    </location>
</feature>
<dbReference type="STRING" id="158441.A0A226F4X3"/>
<keyword evidence="5" id="KW-0547">Nucleotide-binding</keyword>
<evidence type="ECO:0000256" key="5">
    <source>
        <dbReference type="ARBA" id="ARBA00022741"/>
    </source>
</evidence>
<dbReference type="GO" id="GO:0005524">
    <property type="term" value="F:ATP binding"/>
    <property type="evidence" value="ECO:0007669"/>
    <property type="project" value="UniProtKB-KW"/>
</dbReference>
<dbReference type="InterPro" id="IPR052215">
    <property type="entry name" value="Plant_ABCG"/>
</dbReference>
<evidence type="ECO:0000256" key="7">
    <source>
        <dbReference type="ARBA" id="ARBA00022989"/>
    </source>
</evidence>
<dbReference type="EMBL" id="LNIX01000001">
    <property type="protein sequence ID" value="OXA64833.1"/>
    <property type="molecule type" value="Genomic_DNA"/>
</dbReference>
<dbReference type="SUPFAM" id="SSF52540">
    <property type="entry name" value="P-loop containing nucleoside triphosphate hydrolases"/>
    <property type="match status" value="1"/>
</dbReference>
<feature type="transmembrane region" description="Helical" evidence="9">
    <location>
        <begin position="585"/>
        <end position="604"/>
    </location>
</feature>
<reference evidence="11 12" key="1">
    <citation type="submission" date="2015-12" db="EMBL/GenBank/DDBJ databases">
        <title>The genome of Folsomia candida.</title>
        <authorList>
            <person name="Faddeeva A."/>
            <person name="Derks M.F."/>
            <person name="Anvar Y."/>
            <person name="Smit S."/>
            <person name="Van Straalen N."/>
            <person name="Roelofs D."/>
        </authorList>
    </citation>
    <scope>NUCLEOTIDE SEQUENCE [LARGE SCALE GENOMIC DNA]</scope>
    <source>
        <strain evidence="11 12">VU population</strain>
        <tissue evidence="11">Whole body</tissue>
    </source>
</reference>
<comment type="subcellular location">
    <subcellularLocation>
        <location evidence="1">Membrane</location>
        <topology evidence="1">Multi-pass membrane protein</topology>
    </subcellularLocation>
</comment>
<dbReference type="PANTHER" id="PTHR48042">
    <property type="entry name" value="ABC TRANSPORTER G FAMILY MEMBER 11"/>
    <property type="match status" value="1"/>
</dbReference>
<feature type="transmembrane region" description="Helical" evidence="9">
    <location>
        <begin position="346"/>
        <end position="369"/>
    </location>
</feature>
<feature type="domain" description="ABC transporter" evidence="10">
    <location>
        <begin position="21"/>
        <end position="260"/>
    </location>
</feature>
<feature type="transmembrane region" description="Helical" evidence="9">
    <location>
        <begin position="460"/>
        <end position="492"/>
    </location>
</feature>
<name>A0A226F4X3_FOLCA</name>
<dbReference type="InterPro" id="IPR017871">
    <property type="entry name" value="ABC_transporter-like_CS"/>
</dbReference>
<dbReference type="Pfam" id="PF19055">
    <property type="entry name" value="ABC2_membrane_7"/>
    <property type="match status" value="1"/>
</dbReference>
<evidence type="ECO:0000259" key="10">
    <source>
        <dbReference type="PROSITE" id="PS50893"/>
    </source>
</evidence>
<dbReference type="InterPro" id="IPR027417">
    <property type="entry name" value="P-loop_NTPase"/>
</dbReference>
<sequence>MAQNGFRLSIPNPPAASGYTLSWTNLSYSVNNVKILKNLNGILSPGSVTAVIGASGSGKSSFLDVLAGRISPTLTSGQVTINGGTEIKMKQASRYCEQDDALLTSLTVYESLMYSAHFNLPSDTTLSKKKEIVDDLLQEFGLESVKRTVIGGPLRKGCSGGQIRRVSVASQVIGLRNGILYLDEPSSGLDSVAANAMITCLVTLAQKQNATVIVTIHQPSSETFDLFTHCLTLGNGSTVYLGPRDGAITYFDRIGYPIPLRCNPCDFYLKLTSTDFDANKDEGRARLESLITKFSQSPEHVAINDDIKNNPISTSQKSASLQTNGFLQTTKYLVSRTFLNATKNPLAYWIRVAMYVALAVLMGTTWIDMGLNQSAAQDRMAGLFFAVAFLSFMSVAGIPAFLEERVVFIRENANNLYTVESYLLSNLLVSIPFIFIITIAFSSISYFLMGLQPSGEKFCIFVAFLFFALMIAEAQTVMISVAVHIFVAALAITAFTNGLWMIVQGFFVQKKNIPAFWKNSFHQVDFQKYAYELLITNEMSGLTFNCEDDGCACVIPSVAGDSNCTFTGEDVLHYFESGDVSYTDWLLIMAGIFIFFKAMTYILLKIQTRKNAY</sequence>
<dbReference type="InterPro" id="IPR013525">
    <property type="entry name" value="ABC2_TM"/>
</dbReference>
<evidence type="ECO:0000256" key="6">
    <source>
        <dbReference type="ARBA" id="ARBA00022840"/>
    </source>
</evidence>
<keyword evidence="3" id="KW-0813">Transport</keyword>
<dbReference type="GO" id="GO:0140359">
    <property type="term" value="F:ABC-type transporter activity"/>
    <property type="evidence" value="ECO:0007669"/>
    <property type="project" value="InterPro"/>
</dbReference>
<evidence type="ECO:0000256" key="2">
    <source>
        <dbReference type="ARBA" id="ARBA00005814"/>
    </source>
</evidence>
<dbReference type="PROSITE" id="PS00211">
    <property type="entry name" value="ABC_TRANSPORTER_1"/>
    <property type="match status" value="1"/>
</dbReference>
<dbReference type="OrthoDB" id="66620at2759"/>
<evidence type="ECO:0000313" key="12">
    <source>
        <dbReference type="Proteomes" id="UP000198287"/>
    </source>
</evidence>
<dbReference type="InterPro" id="IPR003593">
    <property type="entry name" value="AAA+_ATPase"/>
</dbReference>
<protein>
    <submittedName>
        <fullName evidence="11">ABC transporter G family member 15</fullName>
    </submittedName>
</protein>
<keyword evidence="12" id="KW-1185">Reference proteome</keyword>
<dbReference type="PANTHER" id="PTHR48042:SF11">
    <property type="entry name" value="ABC TRANSPORTER G FAMILY MEMBER 11"/>
    <property type="match status" value="1"/>
</dbReference>
<evidence type="ECO:0000256" key="9">
    <source>
        <dbReference type="SAM" id="Phobius"/>
    </source>
</evidence>
<organism evidence="11 12">
    <name type="scientific">Folsomia candida</name>
    <name type="common">Springtail</name>
    <dbReference type="NCBI Taxonomy" id="158441"/>
    <lineage>
        <taxon>Eukaryota</taxon>
        <taxon>Metazoa</taxon>
        <taxon>Ecdysozoa</taxon>
        <taxon>Arthropoda</taxon>
        <taxon>Hexapoda</taxon>
        <taxon>Collembola</taxon>
        <taxon>Entomobryomorpha</taxon>
        <taxon>Isotomoidea</taxon>
        <taxon>Isotomidae</taxon>
        <taxon>Proisotominae</taxon>
        <taxon>Folsomia</taxon>
    </lineage>
</organism>
<evidence type="ECO:0000256" key="8">
    <source>
        <dbReference type="ARBA" id="ARBA00023136"/>
    </source>
</evidence>
<dbReference type="OMA" id="FIINPAT"/>
<evidence type="ECO:0000256" key="3">
    <source>
        <dbReference type="ARBA" id="ARBA00022448"/>
    </source>
</evidence>